<evidence type="ECO:0000256" key="1">
    <source>
        <dbReference type="ARBA" id="ARBA00001946"/>
    </source>
</evidence>
<accession>A0A6J5NDD5</accession>
<organism evidence="5">
    <name type="scientific">uncultured Caudovirales phage</name>
    <dbReference type="NCBI Taxonomy" id="2100421"/>
    <lineage>
        <taxon>Viruses</taxon>
        <taxon>Duplodnaviria</taxon>
        <taxon>Heunggongvirae</taxon>
        <taxon>Uroviricota</taxon>
        <taxon>Caudoviricetes</taxon>
        <taxon>Peduoviridae</taxon>
        <taxon>Maltschvirus</taxon>
        <taxon>Maltschvirus maltsch</taxon>
    </lineage>
</organism>
<proteinExistence type="predicted"/>
<dbReference type="InterPro" id="IPR029044">
    <property type="entry name" value="Nucleotide-diphossugar_trans"/>
</dbReference>
<dbReference type="InterPro" id="IPR023214">
    <property type="entry name" value="HAD_sf"/>
</dbReference>
<dbReference type="SUPFAM" id="SSF56784">
    <property type="entry name" value="HAD-like"/>
    <property type="match status" value="1"/>
</dbReference>
<dbReference type="Pfam" id="PF00483">
    <property type="entry name" value="NTP_transferase"/>
    <property type="match status" value="1"/>
</dbReference>
<evidence type="ECO:0000259" key="4">
    <source>
        <dbReference type="Pfam" id="PF00483"/>
    </source>
</evidence>
<dbReference type="InterPro" id="IPR023198">
    <property type="entry name" value="PGP-like_dom2"/>
</dbReference>
<evidence type="ECO:0000256" key="2">
    <source>
        <dbReference type="ARBA" id="ARBA00022723"/>
    </source>
</evidence>
<dbReference type="CDD" id="cd07505">
    <property type="entry name" value="HAD_BPGM-like"/>
    <property type="match status" value="1"/>
</dbReference>
<dbReference type="PRINTS" id="PR00413">
    <property type="entry name" value="HADHALOGNASE"/>
</dbReference>
<dbReference type="Gene3D" id="1.10.150.240">
    <property type="entry name" value="Putative phosphatase, domain 2"/>
    <property type="match status" value="1"/>
</dbReference>
<dbReference type="Pfam" id="PF13419">
    <property type="entry name" value="HAD_2"/>
    <property type="match status" value="1"/>
</dbReference>
<dbReference type="CDD" id="cd04183">
    <property type="entry name" value="GT2_BcE_like"/>
    <property type="match status" value="1"/>
</dbReference>
<keyword evidence="3" id="KW-0460">Magnesium</keyword>
<gene>
    <name evidence="5" type="ORF">UFOVP658_182</name>
</gene>
<dbReference type="SFLD" id="SFLDS00003">
    <property type="entry name" value="Haloacid_Dehalogenase"/>
    <property type="match status" value="1"/>
</dbReference>
<dbReference type="InterPro" id="IPR041492">
    <property type="entry name" value="HAD_2"/>
</dbReference>
<dbReference type="PANTHER" id="PTHR46193">
    <property type="entry name" value="6-PHOSPHOGLUCONATE PHOSPHATASE"/>
    <property type="match status" value="1"/>
</dbReference>
<dbReference type="GO" id="GO:0003824">
    <property type="term" value="F:catalytic activity"/>
    <property type="evidence" value="ECO:0007669"/>
    <property type="project" value="UniProtKB-ARBA"/>
</dbReference>
<dbReference type="InterPro" id="IPR036412">
    <property type="entry name" value="HAD-like_sf"/>
</dbReference>
<keyword evidence="2" id="KW-0479">Metal-binding</keyword>
<evidence type="ECO:0000256" key="3">
    <source>
        <dbReference type="ARBA" id="ARBA00022842"/>
    </source>
</evidence>
<dbReference type="NCBIfam" id="TIGR01509">
    <property type="entry name" value="HAD-SF-IA-v3"/>
    <property type="match status" value="1"/>
</dbReference>
<dbReference type="InterPro" id="IPR051600">
    <property type="entry name" value="Beta-PGM-like"/>
</dbReference>
<dbReference type="InterPro" id="IPR006439">
    <property type="entry name" value="HAD-SF_hydro_IA"/>
</dbReference>
<dbReference type="EMBL" id="LR796639">
    <property type="protein sequence ID" value="CAB4156837.1"/>
    <property type="molecule type" value="Genomic_DNA"/>
</dbReference>
<dbReference type="SFLD" id="SFLDG01129">
    <property type="entry name" value="C1.5:_HAD__Beta-PGM__Phosphata"/>
    <property type="match status" value="1"/>
</dbReference>
<keyword evidence="5" id="KW-0648">Protein biosynthesis</keyword>
<dbReference type="InterPro" id="IPR005835">
    <property type="entry name" value="NTP_transferase_dom"/>
</dbReference>
<feature type="domain" description="Nucleotidyl transferase" evidence="4">
    <location>
        <begin position="228"/>
        <end position="417"/>
    </location>
</feature>
<name>A0A6J5NDD5_9CAUD</name>
<dbReference type="Gene3D" id="3.40.50.1000">
    <property type="entry name" value="HAD superfamily/HAD-like"/>
    <property type="match status" value="1"/>
</dbReference>
<evidence type="ECO:0000313" key="5">
    <source>
        <dbReference type="EMBL" id="CAB4156837.1"/>
    </source>
</evidence>
<protein>
    <submittedName>
        <fullName evidence="5">GCD1 Nucleoside-diphosphate-sugar pyrophosphorylase involved in lipopolysaccharide biosynthesis/translation initiation factor 2B, gamma/epsilon subunits (eIF-2Bgamma/eIF-2Bepsilon)</fullName>
    </submittedName>
</protein>
<dbReference type="Gene3D" id="3.90.550.10">
    <property type="entry name" value="Spore Coat Polysaccharide Biosynthesis Protein SpsA, Chain A"/>
    <property type="match status" value="1"/>
</dbReference>
<keyword evidence="5" id="KW-0396">Initiation factor</keyword>
<comment type="cofactor">
    <cofactor evidence="1">
        <name>Mg(2+)</name>
        <dbReference type="ChEBI" id="CHEBI:18420"/>
    </cofactor>
</comment>
<reference evidence="5" key="1">
    <citation type="submission" date="2020-04" db="EMBL/GenBank/DDBJ databases">
        <authorList>
            <person name="Chiriac C."/>
            <person name="Salcher M."/>
            <person name="Ghai R."/>
            <person name="Kavagutti S V."/>
        </authorList>
    </citation>
    <scope>NUCLEOTIDE SEQUENCE</scope>
</reference>
<dbReference type="SUPFAM" id="SSF53448">
    <property type="entry name" value="Nucleotide-diphospho-sugar transferases"/>
    <property type="match status" value="1"/>
</dbReference>
<dbReference type="PANTHER" id="PTHR46193:SF9">
    <property type="entry name" value="HALOACID DEHALOGENASE-LIKE HYDROLASE DOMAIN-CONTAINING PROTEIN SGPP"/>
    <property type="match status" value="1"/>
</dbReference>
<sequence length="457" mass="51398">MKNNFLVIFDLDGVLIESREVHYDSLNIALSRVDTKYVISQEEHLSKYDGLGTTTKLRMLSEEKGLPEAFHQQVWEDKQKATLKILSSFPKNYVAIDIMQTLKEKGWKIAVASNAIRETVITALDAIGALKYVSYIMSNEDVRNHKPHPEMYWQCMVSLDANPANTIIIEDSHIGREGALSSGANLHAIKNAGDLNKEHLMRFVEEIETRGKKPVAWRNEKMNVLIPMAGAGSRFAQAGYTFPKPLIEVNGKPMIQVVVENLNIDAHFIFLVQKEHYEKYNLKQVLGLIKPGCDIVLVDGMTEGAACTTLLASGLINNDEPLLMANSDQIVEWDSNECLYAFGAEGVDGGILTFKATHPKWSYAKLGDDGLVSEVAEKNPISDNATVGIYYWKHGSDYVKYANQMIEKNIRTNNEFYVCPVFNEAIQDGKKIRIKEVPKMWGIGTPEDLNYYLENNK</sequence>
<dbReference type="GO" id="GO:0046872">
    <property type="term" value="F:metal ion binding"/>
    <property type="evidence" value="ECO:0007669"/>
    <property type="project" value="UniProtKB-KW"/>
</dbReference>